<evidence type="ECO:0000313" key="7">
    <source>
        <dbReference type="EMBL" id="OTP65687.1"/>
    </source>
</evidence>
<evidence type="ECO:0000256" key="3">
    <source>
        <dbReference type="ARBA" id="ARBA00022578"/>
    </source>
</evidence>
<reference evidence="7 8" key="1">
    <citation type="submission" date="2017-03" db="EMBL/GenBank/DDBJ databases">
        <title>Genome analysis of strain PAMC 26510.</title>
        <authorList>
            <person name="Oh H.-M."/>
            <person name="Yang J.-A."/>
        </authorList>
    </citation>
    <scope>NUCLEOTIDE SEQUENCE [LARGE SCALE GENOMIC DNA]</scope>
    <source>
        <strain evidence="7 8">PAMC 26510</strain>
    </source>
</reference>
<keyword evidence="4 6" id="KW-0238">DNA-binding</keyword>
<evidence type="ECO:0000256" key="5">
    <source>
        <dbReference type="ARBA" id="ARBA00023172"/>
    </source>
</evidence>
<dbReference type="PANTHER" id="PTHR33217">
    <property type="entry name" value="TRANSPOSASE FOR INSERTION SEQUENCE ELEMENT IS1081"/>
    <property type="match status" value="1"/>
</dbReference>
<dbReference type="GO" id="GO:0004803">
    <property type="term" value="F:transposase activity"/>
    <property type="evidence" value="ECO:0007669"/>
    <property type="project" value="UniProtKB-UniRule"/>
</dbReference>
<dbReference type="Pfam" id="PF00872">
    <property type="entry name" value="Transposase_mut"/>
    <property type="match status" value="1"/>
</dbReference>
<evidence type="ECO:0000256" key="1">
    <source>
        <dbReference type="ARBA" id="ARBA00002190"/>
    </source>
</evidence>
<dbReference type="GO" id="GO:0003677">
    <property type="term" value="F:DNA binding"/>
    <property type="evidence" value="ECO:0007669"/>
    <property type="project" value="UniProtKB-UniRule"/>
</dbReference>
<evidence type="ECO:0000313" key="8">
    <source>
        <dbReference type="Proteomes" id="UP000194546"/>
    </source>
</evidence>
<evidence type="ECO:0000256" key="6">
    <source>
        <dbReference type="RuleBase" id="RU365089"/>
    </source>
</evidence>
<keyword evidence="3 6" id="KW-0815">Transposition</keyword>
<comment type="function">
    <text evidence="1 6">Required for the transposition of the insertion element.</text>
</comment>
<gene>
    <name evidence="7" type="ORF">PAMC26510_37535</name>
</gene>
<proteinExistence type="inferred from homology"/>
<dbReference type="Proteomes" id="UP000194546">
    <property type="component" value="Unassembled WGS sequence"/>
</dbReference>
<comment type="similarity">
    <text evidence="2 6">Belongs to the transposase mutator family.</text>
</comment>
<dbReference type="PANTHER" id="PTHR33217:SF7">
    <property type="entry name" value="TRANSPOSASE FOR INSERTION SEQUENCE ELEMENT IS1081"/>
    <property type="match status" value="1"/>
</dbReference>
<evidence type="ECO:0000256" key="2">
    <source>
        <dbReference type="ARBA" id="ARBA00010961"/>
    </source>
</evidence>
<protein>
    <recommendedName>
        <fullName evidence="6">Mutator family transposase</fullName>
    </recommendedName>
</protein>
<dbReference type="EMBL" id="NBTY01000214">
    <property type="protein sequence ID" value="OTP65687.1"/>
    <property type="molecule type" value="Genomic_DNA"/>
</dbReference>
<keyword evidence="6" id="KW-0814">Transposable element</keyword>
<accession>A0A242M3M8</accession>
<keyword evidence="5 6" id="KW-0233">DNA recombination</keyword>
<evidence type="ECO:0000256" key="4">
    <source>
        <dbReference type="ARBA" id="ARBA00023125"/>
    </source>
</evidence>
<sequence length="141" mass="16365">MPWQRCQFHLQQNAHAYVPRLDQRKPVALRIRTIFNAPDRAEAQRLLKQAVELWAVEAPALATWAEDNLPEGFAIFELPHAHRIRLRTTNGLERINRELKRRTRVASIFPNAPSCLRLVSALLAECDEEWMSGKIYLNMNP</sequence>
<organism evidence="7 8">
    <name type="scientific">Caballeronia sordidicola</name>
    <name type="common">Burkholderia sordidicola</name>
    <dbReference type="NCBI Taxonomy" id="196367"/>
    <lineage>
        <taxon>Bacteria</taxon>
        <taxon>Pseudomonadati</taxon>
        <taxon>Pseudomonadota</taxon>
        <taxon>Betaproteobacteria</taxon>
        <taxon>Burkholderiales</taxon>
        <taxon>Burkholderiaceae</taxon>
        <taxon>Caballeronia</taxon>
    </lineage>
</organism>
<dbReference type="GO" id="GO:0006313">
    <property type="term" value="P:DNA transposition"/>
    <property type="evidence" value="ECO:0007669"/>
    <property type="project" value="UniProtKB-UniRule"/>
</dbReference>
<comment type="caution">
    <text evidence="7">The sequence shown here is derived from an EMBL/GenBank/DDBJ whole genome shotgun (WGS) entry which is preliminary data.</text>
</comment>
<dbReference type="AlphaFoldDB" id="A0A242M3M8"/>
<dbReference type="InterPro" id="IPR001207">
    <property type="entry name" value="Transposase_mutator"/>
</dbReference>
<name>A0A242M3M8_CABSO</name>